<sequence length="80" mass="9496">MKISNSIIIQAILFSCLGYSESNFGYFPISEFNDDCDWKLYRKNPKFKFFALNSILILAEIDNHYVFVCDWKIEIDKENK</sequence>
<reference evidence="2 3" key="2">
    <citation type="journal article" date="2022" name="Mol. Biol. Evol.">
        <title>Comparative Genomics Reveals Insights into the Divergent Evolution of Astigmatic Mites and Household Pest Adaptations.</title>
        <authorList>
            <person name="Xiong Q."/>
            <person name="Wan A.T."/>
            <person name="Liu X."/>
            <person name="Fung C.S."/>
            <person name="Xiao X."/>
            <person name="Malainual N."/>
            <person name="Hou J."/>
            <person name="Wang L."/>
            <person name="Wang M."/>
            <person name="Yang K.Y."/>
            <person name="Cui Y."/>
            <person name="Leung E.L."/>
            <person name="Nong W."/>
            <person name="Shin S.K."/>
            <person name="Au S.W."/>
            <person name="Jeong K.Y."/>
            <person name="Chew F.T."/>
            <person name="Hui J.H."/>
            <person name="Leung T.F."/>
            <person name="Tungtrongchitr A."/>
            <person name="Zhong N."/>
            <person name="Liu Z."/>
            <person name="Tsui S.K."/>
        </authorList>
    </citation>
    <scope>NUCLEOTIDE SEQUENCE [LARGE SCALE GENOMIC DNA]</scope>
    <source>
        <strain evidence="2">Derp</strain>
    </source>
</reference>
<evidence type="ECO:0000256" key="1">
    <source>
        <dbReference type="SAM" id="SignalP"/>
    </source>
</evidence>
<name>A0ABQ8J8V9_DERPT</name>
<gene>
    <name evidence="2" type="ORF">DERP_004186</name>
</gene>
<feature type="signal peptide" evidence="1">
    <location>
        <begin position="1"/>
        <end position="22"/>
    </location>
</feature>
<keyword evidence="1" id="KW-0732">Signal</keyword>
<evidence type="ECO:0000313" key="2">
    <source>
        <dbReference type="EMBL" id="KAH9418860.1"/>
    </source>
</evidence>
<keyword evidence="3" id="KW-1185">Reference proteome</keyword>
<protein>
    <submittedName>
        <fullName evidence="2">Uncharacterized protein</fullName>
    </submittedName>
</protein>
<dbReference type="PROSITE" id="PS51257">
    <property type="entry name" value="PROKAR_LIPOPROTEIN"/>
    <property type="match status" value="1"/>
</dbReference>
<organism evidence="2 3">
    <name type="scientific">Dermatophagoides pteronyssinus</name>
    <name type="common">European house dust mite</name>
    <dbReference type="NCBI Taxonomy" id="6956"/>
    <lineage>
        <taxon>Eukaryota</taxon>
        <taxon>Metazoa</taxon>
        <taxon>Ecdysozoa</taxon>
        <taxon>Arthropoda</taxon>
        <taxon>Chelicerata</taxon>
        <taxon>Arachnida</taxon>
        <taxon>Acari</taxon>
        <taxon>Acariformes</taxon>
        <taxon>Sarcoptiformes</taxon>
        <taxon>Astigmata</taxon>
        <taxon>Psoroptidia</taxon>
        <taxon>Analgoidea</taxon>
        <taxon>Pyroglyphidae</taxon>
        <taxon>Dermatophagoidinae</taxon>
        <taxon>Dermatophagoides</taxon>
    </lineage>
</organism>
<evidence type="ECO:0000313" key="3">
    <source>
        <dbReference type="Proteomes" id="UP000887458"/>
    </source>
</evidence>
<accession>A0ABQ8J8V9</accession>
<reference evidence="2 3" key="1">
    <citation type="journal article" date="2018" name="J. Allergy Clin. Immunol.">
        <title>High-quality assembly of Dermatophagoides pteronyssinus genome and transcriptome reveals a wide range of novel allergens.</title>
        <authorList>
            <person name="Liu X.Y."/>
            <person name="Yang K.Y."/>
            <person name="Wang M.Q."/>
            <person name="Kwok J.S."/>
            <person name="Zeng X."/>
            <person name="Yang Z."/>
            <person name="Xiao X.J."/>
            <person name="Lau C.P."/>
            <person name="Li Y."/>
            <person name="Huang Z.M."/>
            <person name="Ba J.G."/>
            <person name="Yim A.K."/>
            <person name="Ouyang C.Y."/>
            <person name="Ngai S.M."/>
            <person name="Chan T.F."/>
            <person name="Leung E.L."/>
            <person name="Liu L."/>
            <person name="Liu Z.G."/>
            <person name="Tsui S.K."/>
        </authorList>
    </citation>
    <scope>NUCLEOTIDE SEQUENCE [LARGE SCALE GENOMIC DNA]</scope>
    <source>
        <strain evidence="2">Derp</strain>
    </source>
</reference>
<dbReference type="Proteomes" id="UP000887458">
    <property type="component" value="Unassembled WGS sequence"/>
</dbReference>
<dbReference type="EMBL" id="NJHN03000062">
    <property type="protein sequence ID" value="KAH9418860.1"/>
    <property type="molecule type" value="Genomic_DNA"/>
</dbReference>
<feature type="chain" id="PRO_5045200883" evidence="1">
    <location>
        <begin position="23"/>
        <end position="80"/>
    </location>
</feature>
<comment type="caution">
    <text evidence="2">The sequence shown here is derived from an EMBL/GenBank/DDBJ whole genome shotgun (WGS) entry which is preliminary data.</text>
</comment>
<proteinExistence type="predicted"/>